<organism evidence="2 3">
    <name type="scientific">Geosporobacter subterraneus DSM 17957</name>
    <dbReference type="NCBI Taxonomy" id="1121919"/>
    <lineage>
        <taxon>Bacteria</taxon>
        <taxon>Bacillati</taxon>
        <taxon>Bacillota</taxon>
        <taxon>Clostridia</taxon>
        <taxon>Peptostreptococcales</taxon>
        <taxon>Thermotaleaceae</taxon>
        <taxon>Geosporobacter</taxon>
    </lineage>
</organism>
<protein>
    <recommendedName>
        <fullName evidence="1">Transposase DDE domain-containing protein</fullName>
    </recommendedName>
</protein>
<dbReference type="Proteomes" id="UP000184536">
    <property type="component" value="Unassembled WGS sequence"/>
</dbReference>
<accession>A0A1M6QEM4</accession>
<feature type="non-terminal residue" evidence="2">
    <location>
        <position position="1"/>
    </location>
</feature>
<feature type="domain" description="Transposase DDE" evidence="1">
    <location>
        <begin position="2"/>
        <end position="48"/>
    </location>
</feature>
<evidence type="ECO:0000313" key="2">
    <source>
        <dbReference type="EMBL" id="SHK18764.1"/>
    </source>
</evidence>
<evidence type="ECO:0000259" key="1">
    <source>
        <dbReference type="Pfam" id="PF13751"/>
    </source>
</evidence>
<name>A0A1M6QEM4_9FIRM</name>
<dbReference type="EMBL" id="FQZV01000089">
    <property type="protein sequence ID" value="SHK18764.1"/>
    <property type="molecule type" value="Genomic_DNA"/>
</dbReference>
<evidence type="ECO:0000313" key="3">
    <source>
        <dbReference type="Proteomes" id="UP000184536"/>
    </source>
</evidence>
<keyword evidence="3" id="KW-1185">Reference proteome</keyword>
<dbReference type="InterPro" id="IPR025668">
    <property type="entry name" value="Tnp_DDE_dom"/>
</dbReference>
<dbReference type="Pfam" id="PF13751">
    <property type="entry name" value="DDE_Tnp_1_6"/>
    <property type="match status" value="1"/>
</dbReference>
<gene>
    <name evidence="2" type="ORF">SAMN02745975_03836</name>
</gene>
<dbReference type="RefSeq" id="WP_408606966.1">
    <property type="nucleotide sequence ID" value="NZ_FQZV01000089.1"/>
</dbReference>
<sequence>LYNMRTSVERFFGDGKEHYALNNLRVSGIKKSKVFMDLTCIAIIASKMVKADKKLNHAA</sequence>
<reference evidence="3" key="1">
    <citation type="submission" date="2016-11" db="EMBL/GenBank/DDBJ databases">
        <authorList>
            <person name="Varghese N."/>
            <person name="Submissions S."/>
        </authorList>
    </citation>
    <scope>NUCLEOTIDE SEQUENCE [LARGE SCALE GENOMIC DNA]</scope>
    <source>
        <strain evidence="3">DSM 17957</strain>
    </source>
</reference>
<proteinExistence type="predicted"/>
<dbReference type="AlphaFoldDB" id="A0A1M6QEM4"/>